<dbReference type="GO" id="GO:0046872">
    <property type="term" value="F:metal ion binding"/>
    <property type="evidence" value="ECO:0007669"/>
    <property type="project" value="UniProtKB-KW"/>
</dbReference>
<dbReference type="InterPro" id="IPR029463">
    <property type="entry name" value="Lys_MEP"/>
</dbReference>
<comment type="similarity">
    <text evidence="2">Belongs to the peptidase M35 family.</text>
</comment>
<evidence type="ECO:0000256" key="2">
    <source>
        <dbReference type="ARBA" id="ARBA00010279"/>
    </source>
</evidence>
<dbReference type="GO" id="GO:0004222">
    <property type="term" value="F:metalloendopeptidase activity"/>
    <property type="evidence" value="ECO:0007669"/>
    <property type="project" value="InterPro"/>
</dbReference>
<dbReference type="EMBL" id="JH793528">
    <property type="protein sequence ID" value="ELQ32403.1"/>
    <property type="molecule type" value="Genomic_DNA"/>
</dbReference>
<feature type="domain" description="Lysine-specific metallo-endopeptidase" evidence="9">
    <location>
        <begin position="79"/>
        <end position="205"/>
    </location>
</feature>
<evidence type="ECO:0000256" key="6">
    <source>
        <dbReference type="ARBA" id="ARBA00022833"/>
    </source>
</evidence>
<dbReference type="Proteomes" id="UP000011086">
    <property type="component" value="Unassembled WGS sequence"/>
</dbReference>
<dbReference type="InterPro" id="IPR050414">
    <property type="entry name" value="Fungal_M35_metalloproteases"/>
</dbReference>
<dbReference type="Pfam" id="PF14521">
    <property type="entry name" value="Aspzincin_M35"/>
    <property type="match status" value="1"/>
</dbReference>
<evidence type="ECO:0000256" key="3">
    <source>
        <dbReference type="ARBA" id="ARBA00022670"/>
    </source>
</evidence>
<dbReference type="PANTHER" id="PTHR37016:SF3">
    <property type="entry name" value="NEUTRAL PROTEASE 2-RELATED"/>
    <property type="match status" value="1"/>
</dbReference>
<dbReference type="SMART" id="SM01351">
    <property type="entry name" value="Aspzincin_M35"/>
    <property type="match status" value="1"/>
</dbReference>
<reference evidence="10" key="1">
    <citation type="journal article" date="2012" name="PLoS Genet.">
        <title>Comparative analysis of the genomes of two field isolates of the rice blast fungus Magnaporthe oryzae.</title>
        <authorList>
            <person name="Xue M."/>
            <person name="Yang J."/>
            <person name="Li Z."/>
            <person name="Hu S."/>
            <person name="Yao N."/>
            <person name="Dean R.A."/>
            <person name="Zhao W."/>
            <person name="Shen M."/>
            <person name="Zhang H."/>
            <person name="Li C."/>
            <person name="Liu L."/>
            <person name="Cao L."/>
            <person name="Xu X."/>
            <person name="Xing Y."/>
            <person name="Hsiang T."/>
            <person name="Zhang Z."/>
            <person name="Xu J.R."/>
            <person name="Peng Y.L."/>
        </authorList>
    </citation>
    <scope>NUCLEOTIDE SEQUENCE</scope>
    <source>
        <strain evidence="10">Y34</strain>
    </source>
</reference>
<evidence type="ECO:0000256" key="5">
    <source>
        <dbReference type="ARBA" id="ARBA00022801"/>
    </source>
</evidence>
<keyword evidence="6" id="KW-0862">Zinc</keyword>
<evidence type="ECO:0000313" key="10">
    <source>
        <dbReference type="EMBL" id="ELQ32403.1"/>
    </source>
</evidence>
<evidence type="ECO:0000256" key="8">
    <source>
        <dbReference type="SAM" id="SignalP"/>
    </source>
</evidence>
<keyword evidence="5" id="KW-0378">Hydrolase</keyword>
<keyword evidence="8" id="KW-0732">Signal</keyword>
<comment type="cofactor">
    <cofactor evidence="1">
        <name>Zn(2+)</name>
        <dbReference type="ChEBI" id="CHEBI:29105"/>
    </cofactor>
</comment>
<evidence type="ECO:0000259" key="9">
    <source>
        <dbReference type="SMART" id="SM01351"/>
    </source>
</evidence>
<accession>A0AA97NLK6</accession>
<keyword evidence="7" id="KW-0482">Metalloprotease</keyword>
<feature type="chain" id="PRO_5041643715" description="Lysine-specific metallo-endopeptidase domain-containing protein" evidence="8">
    <location>
        <begin position="19"/>
        <end position="206"/>
    </location>
</feature>
<keyword evidence="4" id="KW-0479">Metal-binding</keyword>
<protein>
    <recommendedName>
        <fullName evidence="9">Lysine-specific metallo-endopeptidase domain-containing protein</fullName>
    </recommendedName>
</protein>
<dbReference type="InterPro" id="IPR024079">
    <property type="entry name" value="MetalloPept_cat_dom_sf"/>
</dbReference>
<gene>
    <name evidence="10" type="ORF">OOU_Y34scaffold01169g1</name>
</gene>
<dbReference type="SUPFAM" id="SSF55486">
    <property type="entry name" value="Metalloproteases ('zincins'), catalytic domain"/>
    <property type="match status" value="1"/>
</dbReference>
<keyword evidence="3" id="KW-0645">Protease</keyword>
<organism evidence="10">
    <name type="scientific">Pyricularia oryzae (strain Y34)</name>
    <name type="common">Rice blast fungus</name>
    <name type="synonym">Magnaporthe oryzae</name>
    <dbReference type="NCBI Taxonomy" id="1143189"/>
    <lineage>
        <taxon>Eukaryota</taxon>
        <taxon>Fungi</taxon>
        <taxon>Dikarya</taxon>
        <taxon>Ascomycota</taxon>
        <taxon>Pezizomycotina</taxon>
        <taxon>Sordariomycetes</taxon>
        <taxon>Sordariomycetidae</taxon>
        <taxon>Magnaporthales</taxon>
        <taxon>Pyriculariaceae</taxon>
        <taxon>Pyricularia</taxon>
    </lineage>
</organism>
<name>A0AA97NLK6_PYRO3</name>
<evidence type="ECO:0000256" key="1">
    <source>
        <dbReference type="ARBA" id="ARBA00001947"/>
    </source>
</evidence>
<dbReference type="GO" id="GO:0006508">
    <property type="term" value="P:proteolysis"/>
    <property type="evidence" value="ECO:0007669"/>
    <property type="project" value="UniProtKB-KW"/>
</dbReference>
<proteinExistence type="inferred from homology"/>
<dbReference type="AlphaFoldDB" id="A0AA97NLK6"/>
<evidence type="ECO:0000256" key="7">
    <source>
        <dbReference type="ARBA" id="ARBA00023049"/>
    </source>
</evidence>
<dbReference type="Gene3D" id="3.40.390.10">
    <property type="entry name" value="Collagenase (Catalytic Domain)"/>
    <property type="match status" value="1"/>
</dbReference>
<evidence type="ECO:0000256" key="4">
    <source>
        <dbReference type="ARBA" id="ARBA00022723"/>
    </source>
</evidence>
<dbReference type="PANTHER" id="PTHR37016">
    <property type="match status" value="1"/>
</dbReference>
<feature type="signal peptide" evidence="8">
    <location>
        <begin position="1"/>
        <end position="18"/>
    </location>
</feature>
<sequence>MKWLLVFTLGCSPLGVCTKLGFPPSNTMSISNRITRNNNIASSATTHAPFPGIIKRGTIASSCIGWQKEYVEESMQWCSYFAASGYHAIKDDENLRQTFFKTNSKKHIKMIQKVYSDIEQACDPSKSPDYVFNCGGDECPKGHMAYAKPDGQTVYLCPIFWEYGVKERGHTLIHELTHLKTIRGTNDFETNGYEQSIAYRGNLFLG</sequence>